<dbReference type="SUPFAM" id="SSF55729">
    <property type="entry name" value="Acyl-CoA N-acyltransferases (Nat)"/>
    <property type="match status" value="1"/>
</dbReference>
<organism evidence="11 12">
    <name type="scientific">Piscinibacterium candidicorallinum</name>
    <dbReference type="NCBI Taxonomy" id="1793872"/>
    <lineage>
        <taxon>Bacteria</taxon>
        <taxon>Pseudomonadati</taxon>
        <taxon>Pseudomonadota</taxon>
        <taxon>Betaproteobacteria</taxon>
        <taxon>Burkholderiales</taxon>
        <taxon>Piscinibacterium</taxon>
    </lineage>
</organism>
<evidence type="ECO:0000256" key="3">
    <source>
        <dbReference type="ARBA" id="ARBA00022679"/>
    </source>
</evidence>
<dbReference type="Gene3D" id="3.40.630.30">
    <property type="match status" value="1"/>
</dbReference>
<dbReference type="InterPro" id="IPR016181">
    <property type="entry name" value="Acyl_CoA_acyltransferase"/>
</dbReference>
<reference evidence="12" key="1">
    <citation type="journal article" date="2019" name="Int. J. Syst. Evol. Microbiol.">
        <title>The Global Catalogue of Microorganisms (GCM) 10K type strain sequencing project: providing services to taxonomists for standard genome sequencing and annotation.</title>
        <authorList>
            <consortium name="The Broad Institute Genomics Platform"/>
            <consortium name="The Broad Institute Genome Sequencing Center for Infectious Disease"/>
            <person name="Wu L."/>
            <person name="Ma J."/>
        </authorList>
    </citation>
    <scope>NUCLEOTIDE SEQUENCE [LARGE SCALE GENOMIC DNA]</scope>
    <source>
        <strain evidence="12">KCTC 52168</strain>
    </source>
</reference>
<name>A0ABV7H299_9BURK</name>
<dbReference type="EMBL" id="JBHRTI010000003">
    <property type="protein sequence ID" value="MFC3146671.1"/>
    <property type="molecule type" value="Genomic_DNA"/>
</dbReference>
<evidence type="ECO:0000313" key="11">
    <source>
        <dbReference type="EMBL" id="MFC3146671.1"/>
    </source>
</evidence>
<comment type="similarity">
    <text evidence="6">Belongs to the acetyltransferase family. OlsB subfamily.</text>
</comment>
<gene>
    <name evidence="11" type="ORF">ACFOEN_03330</name>
</gene>
<evidence type="ECO:0000256" key="2">
    <source>
        <dbReference type="ARBA" id="ARBA00022516"/>
    </source>
</evidence>
<keyword evidence="4" id="KW-0443">Lipid metabolism</keyword>
<keyword evidence="5" id="KW-0012">Acyltransferase</keyword>
<comment type="function">
    <text evidence="9">Catalyzes the first step in the biosynthesis of ornithine lipids, which are phosphorus-free membrane lipids. Catalyzes the 3-hydroxyacyl-acyl carrier protein-dependent acylation of ornithine to form lyso-ornithine lipid (LOL).</text>
</comment>
<sequence>MIDLHAAIRPASLEGAETTERPRAALLKAPAAPAADVSLPIVRLAETEAELTAAQRLRYDIFANEYGAHLATPVPGLDIDPYDTWCDHLIAIDPATQRVIGCYRMLPMPSAASVGSCYMSEQFFVTRLARLAPELVEFGRTCVHPDYRNTATLLALWSGLARYMKARGLRYAIGCASVSLADGGANARATWAALGGQQFGSAGIDELNEVFPITRFPVPLERSEAKAVPANGIVPPLIAGYRKLGAKLIGMPAWDSEFNTADFPMLFDLRELPARYAKHFGLA</sequence>
<protein>
    <recommendedName>
        <fullName evidence="8">L-ornithine N(alpha)-acyltransferase</fullName>
        <ecNumber evidence="7">2.3.2.30</ecNumber>
    </recommendedName>
</protein>
<dbReference type="Proteomes" id="UP001595556">
    <property type="component" value="Unassembled WGS sequence"/>
</dbReference>
<evidence type="ECO:0000313" key="12">
    <source>
        <dbReference type="Proteomes" id="UP001595556"/>
    </source>
</evidence>
<keyword evidence="3" id="KW-0808">Transferase</keyword>
<dbReference type="PANTHER" id="PTHR37323">
    <property type="entry name" value="GCN5-RELATED N-ACETYLTRANSFERASE"/>
    <property type="match status" value="1"/>
</dbReference>
<evidence type="ECO:0000256" key="7">
    <source>
        <dbReference type="ARBA" id="ARBA00039058"/>
    </source>
</evidence>
<evidence type="ECO:0000256" key="1">
    <source>
        <dbReference type="ARBA" id="ARBA00005189"/>
    </source>
</evidence>
<evidence type="ECO:0000256" key="6">
    <source>
        <dbReference type="ARBA" id="ARBA00038095"/>
    </source>
</evidence>
<comment type="caution">
    <text evidence="11">The sequence shown here is derived from an EMBL/GenBank/DDBJ whole genome shotgun (WGS) entry which is preliminary data.</text>
</comment>
<evidence type="ECO:0000256" key="4">
    <source>
        <dbReference type="ARBA" id="ARBA00023098"/>
    </source>
</evidence>
<dbReference type="EC" id="2.3.2.30" evidence="7"/>
<evidence type="ECO:0000256" key="5">
    <source>
        <dbReference type="ARBA" id="ARBA00023315"/>
    </source>
</evidence>
<keyword evidence="2" id="KW-0444">Lipid biosynthesis</keyword>
<dbReference type="Pfam" id="PF13444">
    <property type="entry name" value="Acetyltransf_5"/>
    <property type="match status" value="1"/>
</dbReference>
<dbReference type="PANTHER" id="PTHR37323:SF1">
    <property type="entry name" value="L-ORNITHINE N(ALPHA)-ACYLTRANSFERASE"/>
    <property type="match status" value="1"/>
</dbReference>
<comment type="catalytic activity">
    <reaction evidence="10">
        <text>a (3R)-hydroxyacyl-[ACP] + L-ornithine = a lyso-ornithine lipid + holo-[ACP] + H(+)</text>
        <dbReference type="Rhea" id="RHEA:20633"/>
        <dbReference type="Rhea" id="RHEA-COMP:9685"/>
        <dbReference type="Rhea" id="RHEA-COMP:9945"/>
        <dbReference type="ChEBI" id="CHEBI:15378"/>
        <dbReference type="ChEBI" id="CHEBI:46911"/>
        <dbReference type="ChEBI" id="CHEBI:64479"/>
        <dbReference type="ChEBI" id="CHEBI:78827"/>
        <dbReference type="ChEBI" id="CHEBI:138482"/>
        <dbReference type="EC" id="2.3.2.30"/>
    </reaction>
    <physiologicalReaction direction="left-to-right" evidence="10">
        <dbReference type="Rhea" id="RHEA:20634"/>
    </physiologicalReaction>
</comment>
<evidence type="ECO:0000256" key="8">
    <source>
        <dbReference type="ARBA" id="ARBA00039866"/>
    </source>
</evidence>
<accession>A0ABV7H299</accession>
<evidence type="ECO:0000256" key="9">
    <source>
        <dbReference type="ARBA" id="ARBA00045724"/>
    </source>
</evidence>
<evidence type="ECO:0000256" key="10">
    <source>
        <dbReference type="ARBA" id="ARBA00047785"/>
    </source>
</evidence>
<comment type="pathway">
    <text evidence="1">Lipid metabolism.</text>
</comment>
<dbReference type="RefSeq" id="WP_377301071.1">
    <property type="nucleotide sequence ID" value="NZ_CP180191.1"/>
</dbReference>
<dbReference type="InterPro" id="IPR052351">
    <property type="entry name" value="Ornithine_N-alpha-AT"/>
</dbReference>
<keyword evidence="12" id="KW-1185">Reference proteome</keyword>
<proteinExistence type="inferred from homology"/>